<dbReference type="PANTHER" id="PTHR38733:SF1">
    <property type="entry name" value="TYPE IV METHYL-DIRECTED RESTRICTION ENZYME ECOKMCRBC"/>
    <property type="match status" value="1"/>
</dbReference>
<accession>A0A2Z5PPG0</accession>
<dbReference type="EMBL" id="AP011528">
    <property type="protein sequence ID" value="BAP62904.1"/>
    <property type="molecule type" value="Genomic_DNA"/>
</dbReference>
<dbReference type="KEGG" id="mmao:MMOS7_08180"/>
<dbReference type="GeneID" id="37875306"/>
<reference evidence="1 2" key="1">
    <citation type="submission" date="2009-06" db="EMBL/GenBank/DDBJ databases">
        <title>Molecular Evidence for Microbiologically Influenced Corrosion from genome of Methanogen.</title>
        <authorList>
            <person name="Ito N."/>
            <person name="Tsurumaru H."/>
            <person name="Shimizu A."/>
            <person name="Harada T."/>
            <person name="Hosoyama A."/>
            <person name="Horikawa H."/>
            <person name="Wakai S."/>
            <person name="Sasaki K."/>
            <person name="Nishijima K."/>
            <person name="Ataku H."/>
            <person name="Yamazaki J."/>
            <person name="Mise M."/>
            <person name="Yamazaki S."/>
            <person name="Tanikawa S."/>
            <person name="Harayama S."/>
            <person name="Fujita N."/>
        </authorList>
    </citation>
    <scope>NUCLEOTIDE SEQUENCE [LARGE SCALE GENOMIC DNA]</scope>
    <source>
        <strain evidence="2">OS7 ( NBRC 103642)</strain>
    </source>
</reference>
<proteinExistence type="predicted"/>
<organism evidence="1 2">
    <name type="scientific">Methanococcus maripaludis OS7</name>
    <dbReference type="NCBI Taxonomy" id="637915"/>
    <lineage>
        <taxon>Archaea</taxon>
        <taxon>Methanobacteriati</taxon>
        <taxon>Methanobacteriota</taxon>
        <taxon>Methanomada group</taxon>
        <taxon>Methanococci</taxon>
        <taxon>Methanococcales</taxon>
        <taxon>Methanococcaceae</taxon>
        <taxon>Methanococcus</taxon>
    </lineage>
</organism>
<dbReference type="AlphaFoldDB" id="A0A2Z5PPG0"/>
<dbReference type="PANTHER" id="PTHR38733">
    <property type="entry name" value="PROTEIN MCRC"/>
    <property type="match status" value="1"/>
</dbReference>
<evidence type="ECO:0000313" key="2">
    <source>
        <dbReference type="Proteomes" id="UP000263689"/>
    </source>
</evidence>
<evidence type="ECO:0008006" key="3">
    <source>
        <dbReference type="Google" id="ProtNLM"/>
    </source>
</evidence>
<dbReference type="RefSeq" id="WP_119720861.1">
    <property type="nucleotide sequence ID" value="NZ_AP011528.1"/>
</dbReference>
<evidence type="ECO:0000313" key="1">
    <source>
        <dbReference type="EMBL" id="BAP62904.1"/>
    </source>
</evidence>
<protein>
    <recommendedName>
        <fullName evidence="3">Restriction endonuclease</fullName>
    </recommendedName>
</protein>
<name>A0A2Z5PPG0_METMI</name>
<dbReference type="InterPro" id="IPR019292">
    <property type="entry name" value="McrC"/>
</dbReference>
<dbReference type="REBASE" id="94210">
    <property type="entry name" value="MmaOS7McrBCP"/>
</dbReference>
<dbReference type="Proteomes" id="UP000263689">
    <property type="component" value="Chromosome"/>
</dbReference>
<dbReference type="Pfam" id="PF10117">
    <property type="entry name" value="McrBC"/>
    <property type="match status" value="1"/>
</dbReference>
<sequence>MNNQFTITEFGIIVKENENRQFDNYISLKESVFNDLKTFILQNKDKNTDEFLTITYKKNYGEVLQAKNYVGIIQMKNGVTIEILPKIYGKSRDLSVSDTRKLFLKMLKTLKDSPFKKFDLSNLKTDRMPLNEIFITMFLDELSILIKRGLKSDYIGMQKNLNVLKGKLKFKEQIKYNLIHKERFFVEFDEFIKDRPENRIIKTTLKELLKRSKSGKNLKNISEYSFVFDEISESKNIEKDFNACKSGRLMVNYENILLWCRVFLKNESFINFKGSNVAFALLYPMEKIFESYLTYKIKKSGKFDYVKAQDSRFFLVKEDFKKMFKLKPDIYAEKDDNIYLIDAKWKILDINSPKYGISQGDMYQLFSYAKIYEDNCKKHVKMALVYPKTDKFLEEVNFEYLDEKNVLLKVYPFELV</sequence>
<gene>
    <name evidence="1" type="ORF">MMOS7_08180</name>
</gene>